<dbReference type="PRINTS" id="PR00411">
    <property type="entry name" value="PNDRDTASEI"/>
</dbReference>
<keyword evidence="7" id="KW-1185">Reference proteome</keyword>
<keyword evidence="2" id="KW-0479">Metal-binding</keyword>
<organism evidence="6 7">
    <name type="scientific">Maribellus comscasis</name>
    <dbReference type="NCBI Taxonomy" id="2681766"/>
    <lineage>
        <taxon>Bacteria</taxon>
        <taxon>Pseudomonadati</taxon>
        <taxon>Bacteroidota</taxon>
        <taxon>Bacteroidia</taxon>
        <taxon>Marinilabiliales</taxon>
        <taxon>Prolixibacteraceae</taxon>
        <taxon>Maribellus</taxon>
    </lineage>
</organism>
<keyword evidence="4" id="KW-0408">Iron</keyword>
<gene>
    <name evidence="6" type="ORF">GM418_11560</name>
</gene>
<reference evidence="6 7" key="1">
    <citation type="submission" date="2019-11" db="EMBL/GenBank/DDBJ databases">
        <authorList>
            <person name="Zheng R.K."/>
            <person name="Sun C.M."/>
        </authorList>
    </citation>
    <scope>NUCLEOTIDE SEQUENCE [LARGE SCALE GENOMIC DNA]</scope>
    <source>
        <strain evidence="6 7">WC007</strain>
    </source>
</reference>
<evidence type="ECO:0000256" key="5">
    <source>
        <dbReference type="ARBA" id="ARBA00023014"/>
    </source>
</evidence>
<evidence type="ECO:0000256" key="1">
    <source>
        <dbReference type="ARBA" id="ARBA00022485"/>
    </source>
</evidence>
<dbReference type="InterPro" id="IPR039650">
    <property type="entry name" value="HdrA-like"/>
</dbReference>
<evidence type="ECO:0000256" key="2">
    <source>
        <dbReference type="ARBA" id="ARBA00022723"/>
    </source>
</evidence>
<protein>
    <submittedName>
        <fullName evidence="6">FAD-dependent oxidoreductase</fullName>
    </submittedName>
</protein>
<dbReference type="PANTHER" id="PTHR43498:SF1">
    <property type="entry name" value="COB--COM HETERODISULFIDE REDUCTASE IRON-SULFUR SUBUNIT A"/>
    <property type="match status" value="1"/>
</dbReference>
<dbReference type="PANTHER" id="PTHR43498">
    <property type="entry name" value="FERREDOXIN:COB-COM HETERODISULFIDE REDUCTASE SUBUNIT A"/>
    <property type="match status" value="1"/>
</dbReference>
<evidence type="ECO:0000313" key="6">
    <source>
        <dbReference type="EMBL" id="QGY44269.1"/>
    </source>
</evidence>
<dbReference type="SUPFAM" id="SSF51905">
    <property type="entry name" value="FAD/NAD(P)-binding domain"/>
    <property type="match status" value="1"/>
</dbReference>
<accession>A0A6I6JSR0</accession>
<dbReference type="EMBL" id="CP046401">
    <property type="protein sequence ID" value="QGY44269.1"/>
    <property type="molecule type" value="Genomic_DNA"/>
</dbReference>
<dbReference type="RefSeq" id="WP_158866194.1">
    <property type="nucleotide sequence ID" value="NZ_CP046401.1"/>
</dbReference>
<dbReference type="KEGG" id="mcos:GM418_11560"/>
<keyword evidence="3" id="KW-0560">Oxidoreductase</keyword>
<evidence type="ECO:0000313" key="7">
    <source>
        <dbReference type="Proteomes" id="UP000428260"/>
    </source>
</evidence>
<proteinExistence type="predicted"/>
<dbReference type="Pfam" id="PF12831">
    <property type="entry name" value="FAD_oxidored"/>
    <property type="match status" value="1"/>
</dbReference>
<keyword evidence="1" id="KW-0004">4Fe-4S</keyword>
<dbReference type="InterPro" id="IPR036188">
    <property type="entry name" value="FAD/NAD-bd_sf"/>
</dbReference>
<name>A0A6I6JSR0_9BACT</name>
<keyword evidence="5" id="KW-0411">Iron-sulfur</keyword>
<dbReference type="Gene3D" id="3.50.50.60">
    <property type="entry name" value="FAD/NAD(P)-binding domain"/>
    <property type="match status" value="1"/>
</dbReference>
<sequence length="477" mass="53027">MNSIKQILYKQDIPVTSEYDVVVCGGGPSGCAAALSAKREGLKTLLIESMGQLGGMAVTGLVSHWLGGRTQEGAWVVGGLFKSLAEESASRGYAVLPQLKEGEKYHPYGWFNWFIHGIPLDPFAVDLFLDEKMEMAGVDVLLQTQFVDVITEKNTISHLIVYNRGGLQAIKTKAVIDATGNAEVAFKSGCQTIKGRKEDGKMTPASLIFHVYNVDEKALTEYIEKEKDPKLRKLITELRDKGIWNFPYDIFIATKLVEDGEFYINTNRLTGVDGTDGKSLSEGMKRGRKENQKLMEIFRKYIPGFENARVKTIAPQMGVRETRRIVGDFMLTIDDLAQDKTFDDCIGFSMYGWDLPDPEKPSVQPFANDEITGYKYKIKKGLSTPLPYRIMLPKPVENLICPGRAVSVEGQVLGPVRVMAPCMAMGEAAGMAAKQVVRKDTSFHQIDIQKLREELKAAGAIIEKEQLPPIYPRVDQT</sequence>
<dbReference type="AlphaFoldDB" id="A0A6I6JSR0"/>
<dbReference type="GO" id="GO:0046872">
    <property type="term" value="F:metal ion binding"/>
    <property type="evidence" value="ECO:0007669"/>
    <property type="project" value="UniProtKB-KW"/>
</dbReference>
<dbReference type="GO" id="GO:0016491">
    <property type="term" value="F:oxidoreductase activity"/>
    <property type="evidence" value="ECO:0007669"/>
    <property type="project" value="UniProtKB-KW"/>
</dbReference>
<dbReference type="Proteomes" id="UP000428260">
    <property type="component" value="Chromosome"/>
</dbReference>
<evidence type="ECO:0000256" key="4">
    <source>
        <dbReference type="ARBA" id="ARBA00023004"/>
    </source>
</evidence>
<evidence type="ECO:0000256" key="3">
    <source>
        <dbReference type="ARBA" id="ARBA00023002"/>
    </source>
</evidence>
<dbReference type="GO" id="GO:0051539">
    <property type="term" value="F:4 iron, 4 sulfur cluster binding"/>
    <property type="evidence" value="ECO:0007669"/>
    <property type="project" value="UniProtKB-KW"/>
</dbReference>